<organism evidence="9 10">
    <name type="scientific">Klebsiella pneumoniae</name>
    <dbReference type="NCBI Taxonomy" id="573"/>
    <lineage>
        <taxon>Bacteria</taxon>
        <taxon>Pseudomonadati</taxon>
        <taxon>Pseudomonadota</taxon>
        <taxon>Gammaproteobacteria</taxon>
        <taxon>Enterobacterales</taxon>
        <taxon>Enterobacteriaceae</taxon>
        <taxon>Klebsiella/Raoultella group</taxon>
        <taxon>Klebsiella</taxon>
        <taxon>Klebsiella pneumoniae complex</taxon>
    </lineage>
</organism>
<dbReference type="NCBIfam" id="NF002315">
    <property type="entry name" value="PRK01237.1"/>
    <property type="match status" value="1"/>
</dbReference>
<evidence type="ECO:0000313" key="10">
    <source>
        <dbReference type="Proteomes" id="UP000255518"/>
    </source>
</evidence>
<dbReference type="EMBL" id="UGKT01000001">
    <property type="protein sequence ID" value="STT03311.1"/>
    <property type="molecule type" value="Genomic_DNA"/>
</dbReference>
<evidence type="ECO:0000256" key="6">
    <source>
        <dbReference type="ARBA" id="ARBA00022741"/>
    </source>
</evidence>
<gene>
    <name evidence="8" type="primary">mdcB</name>
    <name evidence="9" type="ORF">NCTC13443_03675</name>
</gene>
<proteinExistence type="inferred from homology"/>
<dbReference type="GO" id="GO:0005524">
    <property type="term" value="F:ATP binding"/>
    <property type="evidence" value="ECO:0007669"/>
    <property type="project" value="UniProtKB-KW"/>
</dbReference>
<reference evidence="9 10" key="1">
    <citation type="submission" date="2018-06" db="EMBL/GenBank/DDBJ databases">
        <authorList>
            <consortium name="Pathogen Informatics"/>
            <person name="Doyle S."/>
        </authorList>
    </citation>
    <scope>NUCLEOTIDE SEQUENCE [LARGE SCALE GENOMIC DNA]</scope>
    <source>
        <strain evidence="9 10">NCTC13443</strain>
    </source>
</reference>
<dbReference type="InterPro" id="IPR017555">
    <property type="entry name" value="TriPribosyl-deP-CoA_syn"/>
</dbReference>
<keyword evidence="6 8" id="KW-0547">Nucleotide-binding</keyword>
<dbReference type="Proteomes" id="UP000255518">
    <property type="component" value="Unassembled WGS sequence"/>
</dbReference>
<evidence type="ECO:0000256" key="7">
    <source>
        <dbReference type="ARBA" id="ARBA00022840"/>
    </source>
</evidence>
<evidence type="ECO:0000256" key="5">
    <source>
        <dbReference type="ARBA" id="ARBA00022679"/>
    </source>
</evidence>
<dbReference type="GO" id="GO:0051191">
    <property type="term" value="P:prosthetic group biosynthetic process"/>
    <property type="evidence" value="ECO:0007669"/>
    <property type="project" value="TreeGrafter"/>
</dbReference>
<dbReference type="HAMAP" id="MF_01883">
    <property type="entry name" value="MdcB"/>
    <property type="match status" value="1"/>
</dbReference>
<dbReference type="EC" id="2.4.2.52" evidence="3 8"/>
<evidence type="ECO:0000313" key="9">
    <source>
        <dbReference type="EMBL" id="STT03311.1"/>
    </source>
</evidence>
<dbReference type="Gene3D" id="1.10.4200.10">
    <property type="entry name" value="Triphosphoribosyl-dephospho-CoA protein"/>
    <property type="match status" value="2"/>
</dbReference>
<evidence type="ECO:0000256" key="4">
    <source>
        <dbReference type="ARBA" id="ARBA00020625"/>
    </source>
</evidence>
<evidence type="ECO:0000256" key="8">
    <source>
        <dbReference type="HAMAP-Rule" id="MF_01883"/>
    </source>
</evidence>
<keyword evidence="7 8" id="KW-0067">ATP-binding</keyword>
<dbReference type="GO" id="GO:0046917">
    <property type="term" value="F:triphosphoribosyl-dephospho-CoA synthase activity"/>
    <property type="evidence" value="ECO:0007669"/>
    <property type="project" value="UniProtKB-UniRule"/>
</dbReference>
<comment type="function">
    <text evidence="8">Involved in the formation of 2-(5''-phosphoribosyl)-3'-dephosphocoenzyme-A, the prosthetic group of the acyl-carrier protein of the malonate decarboxylase.</text>
</comment>
<comment type="catalytic activity">
    <reaction evidence="1 8">
        <text>3'-dephospho-CoA + ATP = 2'-(5''-triphospho-alpha-D-ribosyl)-3'-dephospho-CoA + adenine</text>
        <dbReference type="Rhea" id="RHEA:15117"/>
        <dbReference type="ChEBI" id="CHEBI:16708"/>
        <dbReference type="ChEBI" id="CHEBI:30616"/>
        <dbReference type="ChEBI" id="CHEBI:57328"/>
        <dbReference type="ChEBI" id="CHEBI:61378"/>
        <dbReference type="EC" id="2.4.2.52"/>
    </reaction>
</comment>
<dbReference type="PANTHER" id="PTHR30201">
    <property type="entry name" value="TRIPHOSPHORIBOSYL-DEPHOSPHO-COA SYNTHASE"/>
    <property type="match status" value="1"/>
</dbReference>
<evidence type="ECO:0000256" key="1">
    <source>
        <dbReference type="ARBA" id="ARBA00001210"/>
    </source>
</evidence>
<evidence type="ECO:0000256" key="2">
    <source>
        <dbReference type="ARBA" id="ARBA00006812"/>
    </source>
</evidence>
<comment type="similarity">
    <text evidence="2 8">Belongs to the CitG/MdcB family.</text>
</comment>
<sequence length="335" mass="35653">MKNLSPLHAESRVSWLAHTASACLIDEARLSPKPGLVDSRGNGAHQDLNLALMERSARSLQPTFHALAEQSWRRPADIALRETVGRLGREGEAQMKLATGGVNTHRGAIWALGLLVSAVAMLGGEGQSQAIADAAAALARLPDGFAPKSFSKGLRASRRWQVPGAREEAQCGFPHITRLALPQLQHSRARGASEPQAQLDALMAIMTSLSDTCVLSRAGMAGLQAMQQGACEVLAAGGCASFAGRAALARLDAIMLALNASPGAPPISLPPPCFSTELPANAFRGCYGTDYIVISCQPRPERPSAGRSRGFRRYGSTLYRRTERHAQRTDHHLSG</sequence>
<dbReference type="PROSITE" id="PS51257">
    <property type="entry name" value="PROKAR_LIPOPROTEIN"/>
    <property type="match status" value="1"/>
</dbReference>
<evidence type="ECO:0000256" key="3">
    <source>
        <dbReference type="ARBA" id="ARBA00012074"/>
    </source>
</evidence>
<dbReference type="AlphaFoldDB" id="A0A377V112"/>
<accession>A0A377V112</accession>
<protein>
    <recommendedName>
        <fullName evidence="4 8">2-(5''-triphosphoribosyl)-3'-dephosphocoenzyme-A synthase</fullName>
        <shortName evidence="8">2-(5''-triphosphoribosyl)-3'-dephospho-CoA synthase</shortName>
        <ecNumber evidence="3 8">2.4.2.52</ecNumber>
    </recommendedName>
</protein>
<dbReference type="Pfam" id="PF01874">
    <property type="entry name" value="CitG"/>
    <property type="match status" value="1"/>
</dbReference>
<dbReference type="InterPro" id="IPR002736">
    <property type="entry name" value="CitG"/>
</dbReference>
<dbReference type="PANTHER" id="PTHR30201:SF2">
    <property type="entry name" value="2-(5''-TRIPHOSPHORIBOSYL)-3'-DEPHOSPHOCOENZYME-A SYNTHASE"/>
    <property type="match status" value="1"/>
</dbReference>
<name>A0A377V112_KLEPN</name>
<keyword evidence="5 8" id="KW-0808">Transferase</keyword>